<dbReference type="InParanoid" id="E2C2A0"/>
<gene>
    <name evidence="1" type="ORF">EAI_16854</name>
</gene>
<dbReference type="Proteomes" id="UP000008237">
    <property type="component" value="Unassembled WGS sequence"/>
</dbReference>
<evidence type="ECO:0008006" key="3">
    <source>
        <dbReference type="Google" id="ProtNLM"/>
    </source>
</evidence>
<accession>E2C2A0</accession>
<evidence type="ECO:0000313" key="2">
    <source>
        <dbReference type="Proteomes" id="UP000008237"/>
    </source>
</evidence>
<name>E2C2A0_HARSA</name>
<feature type="non-terminal residue" evidence="1">
    <location>
        <position position="1"/>
    </location>
</feature>
<dbReference type="EMBL" id="GL452104">
    <property type="protein sequence ID" value="EFN77920.1"/>
    <property type="molecule type" value="Genomic_DNA"/>
</dbReference>
<dbReference type="InterPro" id="IPR036397">
    <property type="entry name" value="RNaseH_sf"/>
</dbReference>
<protein>
    <recommendedName>
        <fullName evidence="3">Histone-lysine N-methyltransferase SETMAR</fullName>
    </recommendedName>
</protein>
<keyword evidence="2" id="KW-1185">Reference proteome</keyword>
<proteinExistence type="predicted"/>
<reference evidence="1 2" key="1">
    <citation type="journal article" date="2010" name="Science">
        <title>Genomic comparison of the ants Camponotus floridanus and Harpegnathos saltator.</title>
        <authorList>
            <person name="Bonasio R."/>
            <person name="Zhang G."/>
            <person name="Ye C."/>
            <person name="Mutti N.S."/>
            <person name="Fang X."/>
            <person name="Qin N."/>
            <person name="Donahue G."/>
            <person name="Yang P."/>
            <person name="Li Q."/>
            <person name="Li C."/>
            <person name="Zhang P."/>
            <person name="Huang Z."/>
            <person name="Berger S.L."/>
            <person name="Reinberg D."/>
            <person name="Wang J."/>
            <person name="Liebig J."/>
        </authorList>
    </citation>
    <scope>NUCLEOTIDE SEQUENCE [LARGE SCALE GENOMIC DNA]</scope>
    <source>
        <strain evidence="1 2">R22 G/1</strain>
    </source>
</reference>
<feature type="non-terminal residue" evidence="1">
    <location>
        <position position="54"/>
    </location>
</feature>
<dbReference type="Gene3D" id="3.30.420.10">
    <property type="entry name" value="Ribonuclease H-like superfamily/Ribonuclease H"/>
    <property type="match status" value="1"/>
</dbReference>
<evidence type="ECO:0000313" key="1">
    <source>
        <dbReference type="EMBL" id="EFN77920.1"/>
    </source>
</evidence>
<organism evidence="2">
    <name type="scientific">Harpegnathos saltator</name>
    <name type="common">Jerdon's jumping ant</name>
    <dbReference type="NCBI Taxonomy" id="610380"/>
    <lineage>
        <taxon>Eukaryota</taxon>
        <taxon>Metazoa</taxon>
        <taxon>Ecdysozoa</taxon>
        <taxon>Arthropoda</taxon>
        <taxon>Hexapoda</taxon>
        <taxon>Insecta</taxon>
        <taxon>Pterygota</taxon>
        <taxon>Neoptera</taxon>
        <taxon>Endopterygota</taxon>
        <taxon>Hymenoptera</taxon>
        <taxon>Apocrita</taxon>
        <taxon>Aculeata</taxon>
        <taxon>Formicoidea</taxon>
        <taxon>Formicidae</taxon>
        <taxon>Ponerinae</taxon>
        <taxon>Ponerini</taxon>
        <taxon>Harpegnathos</taxon>
    </lineage>
</organism>
<sequence length="54" mass="6467">LVLKLNKWVSHVLNEKDNLDRISKCVTLLKRHCNETFFNQLTTCDEKSIFYHMV</sequence>
<dbReference type="GO" id="GO:0003676">
    <property type="term" value="F:nucleic acid binding"/>
    <property type="evidence" value="ECO:0007669"/>
    <property type="project" value="InterPro"/>
</dbReference>
<dbReference type="AlphaFoldDB" id="E2C2A0"/>